<dbReference type="Proteomes" id="UP000250079">
    <property type="component" value="Chromosome"/>
</dbReference>
<keyword evidence="2" id="KW-1185">Reference proteome</keyword>
<name>A0A2Z2NS14_9GAMM</name>
<dbReference type="AlphaFoldDB" id="A0A2Z2NS14"/>
<protein>
    <submittedName>
        <fullName evidence="1">Uncharacterized protein</fullName>
    </submittedName>
</protein>
<dbReference type="KEGG" id="gai:IMCC3135_13530"/>
<organism evidence="1 2">
    <name type="scientific">Granulosicoccus antarcticus IMCC3135</name>
    <dbReference type="NCBI Taxonomy" id="1192854"/>
    <lineage>
        <taxon>Bacteria</taxon>
        <taxon>Pseudomonadati</taxon>
        <taxon>Pseudomonadota</taxon>
        <taxon>Gammaproteobacteria</taxon>
        <taxon>Chromatiales</taxon>
        <taxon>Granulosicoccaceae</taxon>
        <taxon>Granulosicoccus</taxon>
    </lineage>
</organism>
<gene>
    <name evidence="1" type="ORF">IMCC3135_13530</name>
</gene>
<evidence type="ECO:0000313" key="1">
    <source>
        <dbReference type="EMBL" id="ASJ72791.1"/>
    </source>
</evidence>
<reference evidence="1 2" key="1">
    <citation type="submission" date="2016-12" db="EMBL/GenBank/DDBJ databases">
        <authorList>
            <person name="Song W.-J."/>
            <person name="Kurnit D.M."/>
        </authorList>
    </citation>
    <scope>NUCLEOTIDE SEQUENCE [LARGE SCALE GENOMIC DNA]</scope>
    <source>
        <strain evidence="1 2">IMCC3135</strain>
    </source>
</reference>
<sequence length="74" mass="7855">MRGHCAVGWIVGEETALEDGRGDAELVLTARSGEYGFLARSRAGKEIVVVYEAAVAKLLPEIGDGQVIRVLDGL</sequence>
<dbReference type="RefSeq" id="WP_157735963.1">
    <property type="nucleotide sequence ID" value="NZ_CP018632.1"/>
</dbReference>
<evidence type="ECO:0000313" key="2">
    <source>
        <dbReference type="Proteomes" id="UP000250079"/>
    </source>
</evidence>
<accession>A0A2Z2NS14</accession>
<dbReference type="EMBL" id="CP018632">
    <property type="protein sequence ID" value="ASJ72791.1"/>
    <property type="molecule type" value="Genomic_DNA"/>
</dbReference>
<proteinExistence type="predicted"/>